<dbReference type="CDD" id="cd01992">
    <property type="entry name" value="TilS_N"/>
    <property type="match status" value="1"/>
</dbReference>
<comment type="caution">
    <text evidence="8">The sequence shown here is derived from an EMBL/GenBank/DDBJ whole genome shotgun (WGS) entry which is preliminary data.</text>
</comment>
<gene>
    <name evidence="8" type="ORF">LTR78_002027</name>
</gene>
<evidence type="ECO:0000259" key="7">
    <source>
        <dbReference type="Pfam" id="PF01171"/>
    </source>
</evidence>
<dbReference type="Proteomes" id="UP001274830">
    <property type="component" value="Unassembled WGS sequence"/>
</dbReference>
<dbReference type="GO" id="GO:0005524">
    <property type="term" value="F:ATP binding"/>
    <property type="evidence" value="ECO:0007669"/>
    <property type="project" value="UniProtKB-KW"/>
</dbReference>
<evidence type="ECO:0000313" key="9">
    <source>
        <dbReference type="Proteomes" id="UP001274830"/>
    </source>
</evidence>
<keyword evidence="4" id="KW-0547">Nucleotide-binding</keyword>
<dbReference type="InterPro" id="IPR014729">
    <property type="entry name" value="Rossmann-like_a/b/a_fold"/>
</dbReference>
<dbReference type="Pfam" id="PF01171">
    <property type="entry name" value="ATP_bind_3"/>
    <property type="match status" value="1"/>
</dbReference>
<proteinExistence type="inferred from homology"/>
<evidence type="ECO:0000256" key="1">
    <source>
        <dbReference type="ARBA" id="ARBA00013267"/>
    </source>
</evidence>
<comment type="catalytic activity">
    <reaction evidence="6">
        <text>cytidine(34) in tRNA(Ile2) + L-lysine + ATP = lysidine(34) in tRNA(Ile2) + AMP + diphosphate + H(+)</text>
        <dbReference type="Rhea" id="RHEA:43744"/>
        <dbReference type="Rhea" id="RHEA-COMP:10625"/>
        <dbReference type="Rhea" id="RHEA-COMP:10670"/>
        <dbReference type="ChEBI" id="CHEBI:15378"/>
        <dbReference type="ChEBI" id="CHEBI:30616"/>
        <dbReference type="ChEBI" id="CHEBI:32551"/>
        <dbReference type="ChEBI" id="CHEBI:33019"/>
        <dbReference type="ChEBI" id="CHEBI:82748"/>
        <dbReference type="ChEBI" id="CHEBI:83665"/>
        <dbReference type="ChEBI" id="CHEBI:456215"/>
        <dbReference type="EC" id="6.3.4.19"/>
    </reaction>
</comment>
<dbReference type="InterPro" id="IPR011063">
    <property type="entry name" value="TilS/TtcA_N"/>
</dbReference>
<feature type="domain" description="tRNA(Ile)-lysidine/2-thiocytidine synthase N-terminal" evidence="7">
    <location>
        <begin position="13"/>
        <end position="211"/>
    </location>
</feature>
<dbReference type="GO" id="GO:0032267">
    <property type="term" value="F:tRNA(Ile)-lysidine synthase activity"/>
    <property type="evidence" value="ECO:0007669"/>
    <property type="project" value="UniProtKB-EC"/>
</dbReference>
<dbReference type="SUPFAM" id="SSF52402">
    <property type="entry name" value="Adenine nucleotide alpha hydrolases-like"/>
    <property type="match status" value="1"/>
</dbReference>
<evidence type="ECO:0000256" key="6">
    <source>
        <dbReference type="ARBA" id="ARBA00048539"/>
    </source>
</evidence>
<keyword evidence="9" id="KW-1185">Reference proteome</keyword>
<dbReference type="EMBL" id="JAUTXT010000005">
    <property type="protein sequence ID" value="KAK3677932.1"/>
    <property type="molecule type" value="Genomic_DNA"/>
</dbReference>
<evidence type="ECO:0000256" key="2">
    <source>
        <dbReference type="ARBA" id="ARBA00022598"/>
    </source>
</evidence>
<dbReference type="PANTHER" id="PTHR43033">
    <property type="entry name" value="TRNA(ILE)-LYSIDINE SYNTHASE-RELATED"/>
    <property type="match status" value="1"/>
</dbReference>
<dbReference type="InterPro" id="IPR012094">
    <property type="entry name" value="tRNA_Ile_lys_synt"/>
</dbReference>
<dbReference type="InterPro" id="IPR012795">
    <property type="entry name" value="tRNA_Ile_lys_synt_N"/>
</dbReference>
<dbReference type="GO" id="GO:0008033">
    <property type="term" value="P:tRNA processing"/>
    <property type="evidence" value="ECO:0007669"/>
    <property type="project" value="UniProtKB-KW"/>
</dbReference>
<protein>
    <recommendedName>
        <fullName evidence="1">tRNA(Ile)-lysidine synthetase</fullName>
        <ecNumber evidence="1">6.3.4.19</ecNumber>
    </recommendedName>
</protein>
<evidence type="ECO:0000256" key="5">
    <source>
        <dbReference type="ARBA" id="ARBA00022840"/>
    </source>
</evidence>
<sequence length="518" mass="57952">MEGIREQVTNCMVAQRNEPSPSLTAFIVDHKLRPGSTEEAKFVAHELRCMNVQPRILTLDWVANGIDPASTVHLEHAARRLRYQAMGKACREHDINTLLVAHHADDQAETVLMRLVSNYHGSGLQGIKAVKPLPECHGMYGIHASGTPRDTNEADPTFDRILLEGGGVSIYRPLLAYSKADLVSHCHDAGVRWFGDETNDDKRFALRNTVRYMLHRDVLPMALRKSRLLEIATKLRQEEEGNELCAQQGLVGMPLELDMRCGRLLVRDFNISRFTALLTISKDIKIRAIALRRLLALVAPTDTIQLQDVYTVLVKIATQAQSSFQIAGVDLVYDNGRRGLTIQRQMPNARELKAGVIALTPENSAQQTCALGPSAWHLWDCRYWLRVSHATSIEEHIIARFLTPNDLASLRQRLSDSEKVVLGEALSPVPGSLRYTVPILVLQSPAVEQGDPEVEKIVALPTLGWSIDGWYQWPMDDALGTGRVQGGYWDVRYRKVDLEATDHHDSYFQTTCGRSSSS</sequence>
<dbReference type="AlphaFoldDB" id="A0AAE0WU88"/>
<keyword evidence="3" id="KW-0819">tRNA processing</keyword>
<evidence type="ECO:0000256" key="3">
    <source>
        <dbReference type="ARBA" id="ARBA00022694"/>
    </source>
</evidence>
<organism evidence="8 9">
    <name type="scientific">Recurvomyces mirabilis</name>
    <dbReference type="NCBI Taxonomy" id="574656"/>
    <lineage>
        <taxon>Eukaryota</taxon>
        <taxon>Fungi</taxon>
        <taxon>Dikarya</taxon>
        <taxon>Ascomycota</taxon>
        <taxon>Pezizomycotina</taxon>
        <taxon>Dothideomycetes</taxon>
        <taxon>Dothideomycetidae</taxon>
        <taxon>Mycosphaerellales</taxon>
        <taxon>Teratosphaeriaceae</taxon>
        <taxon>Recurvomyces</taxon>
    </lineage>
</organism>
<dbReference type="EC" id="6.3.4.19" evidence="1"/>
<keyword evidence="2" id="KW-0436">Ligase</keyword>
<evidence type="ECO:0000256" key="4">
    <source>
        <dbReference type="ARBA" id="ARBA00022741"/>
    </source>
</evidence>
<dbReference type="Gene3D" id="3.40.50.620">
    <property type="entry name" value="HUPs"/>
    <property type="match status" value="1"/>
</dbReference>
<dbReference type="HAMAP" id="MF_01161">
    <property type="entry name" value="tRNA_Ile_lys_synt"/>
    <property type="match status" value="1"/>
</dbReference>
<evidence type="ECO:0000313" key="8">
    <source>
        <dbReference type="EMBL" id="KAK3677932.1"/>
    </source>
</evidence>
<name>A0AAE0WU88_9PEZI</name>
<reference evidence="8" key="1">
    <citation type="submission" date="2023-07" db="EMBL/GenBank/DDBJ databases">
        <title>Black Yeasts Isolated from many extreme environments.</title>
        <authorList>
            <person name="Coleine C."/>
            <person name="Stajich J.E."/>
            <person name="Selbmann L."/>
        </authorList>
    </citation>
    <scope>NUCLEOTIDE SEQUENCE</scope>
    <source>
        <strain evidence="8">CCFEE 5485</strain>
    </source>
</reference>
<accession>A0AAE0WU88</accession>
<keyword evidence="5" id="KW-0067">ATP-binding</keyword>
<dbReference type="PANTHER" id="PTHR43033:SF1">
    <property type="entry name" value="TRNA(ILE)-LYSIDINE SYNTHASE-RELATED"/>
    <property type="match status" value="1"/>
</dbReference>